<dbReference type="PANTHER" id="PTHR13375:SF3">
    <property type="entry name" value="THO COMPLEX SUBUNIT 5 HOMOLOG"/>
    <property type="match status" value="1"/>
</dbReference>
<gene>
    <name evidence="5" type="ORF">BJ508DRAFT_375149</name>
</gene>
<dbReference type="GO" id="GO:0003729">
    <property type="term" value="F:mRNA binding"/>
    <property type="evidence" value="ECO:0007669"/>
    <property type="project" value="TreeGrafter"/>
</dbReference>
<keyword evidence="3" id="KW-0539">Nucleus</keyword>
<accession>A0A3N4IBB7</accession>
<dbReference type="GO" id="GO:0006406">
    <property type="term" value="P:mRNA export from nucleus"/>
    <property type="evidence" value="ECO:0007669"/>
    <property type="project" value="TreeGrafter"/>
</dbReference>
<comment type="similarity">
    <text evidence="2">Belongs to the THOC5 family.</text>
</comment>
<evidence type="ECO:0008006" key="7">
    <source>
        <dbReference type="Google" id="ProtNLM"/>
    </source>
</evidence>
<dbReference type="GO" id="GO:0000445">
    <property type="term" value="C:THO complex part of transcription export complex"/>
    <property type="evidence" value="ECO:0007669"/>
    <property type="project" value="TreeGrafter"/>
</dbReference>
<dbReference type="PANTHER" id="PTHR13375">
    <property type="entry name" value="FMS INTERACTING PROTEIN"/>
    <property type="match status" value="1"/>
</dbReference>
<organism evidence="5 6">
    <name type="scientific">Ascobolus immersus RN42</name>
    <dbReference type="NCBI Taxonomy" id="1160509"/>
    <lineage>
        <taxon>Eukaryota</taxon>
        <taxon>Fungi</taxon>
        <taxon>Dikarya</taxon>
        <taxon>Ascomycota</taxon>
        <taxon>Pezizomycotina</taxon>
        <taxon>Pezizomycetes</taxon>
        <taxon>Pezizales</taxon>
        <taxon>Ascobolaceae</taxon>
        <taxon>Ascobolus</taxon>
    </lineage>
</organism>
<evidence type="ECO:0000313" key="5">
    <source>
        <dbReference type="EMBL" id="RPA83372.1"/>
    </source>
</evidence>
<evidence type="ECO:0000256" key="1">
    <source>
        <dbReference type="ARBA" id="ARBA00004123"/>
    </source>
</evidence>
<dbReference type="EMBL" id="ML119665">
    <property type="protein sequence ID" value="RPA83372.1"/>
    <property type="molecule type" value="Genomic_DNA"/>
</dbReference>
<name>A0A3N4IBB7_ASCIM</name>
<reference evidence="5 6" key="1">
    <citation type="journal article" date="2018" name="Nat. Ecol. Evol.">
        <title>Pezizomycetes genomes reveal the molecular basis of ectomycorrhizal truffle lifestyle.</title>
        <authorList>
            <person name="Murat C."/>
            <person name="Payen T."/>
            <person name="Noel B."/>
            <person name="Kuo A."/>
            <person name="Morin E."/>
            <person name="Chen J."/>
            <person name="Kohler A."/>
            <person name="Krizsan K."/>
            <person name="Balestrini R."/>
            <person name="Da Silva C."/>
            <person name="Montanini B."/>
            <person name="Hainaut M."/>
            <person name="Levati E."/>
            <person name="Barry K.W."/>
            <person name="Belfiori B."/>
            <person name="Cichocki N."/>
            <person name="Clum A."/>
            <person name="Dockter R.B."/>
            <person name="Fauchery L."/>
            <person name="Guy J."/>
            <person name="Iotti M."/>
            <person name="Le Tacon F."/>
            <person name="Lindquist E.A."/>
            <person name="Lipzen A."/>
            <person name="Malagnac F."/>
            <person name="Mello A."/>
            <person name="Molinier V."/>
            <person name="Miyauchi S."/>
            <person name="Poulain J."/>
            <person name="Riccioni C."/>
            <person name="Rubini A."/>
            <person name="Sitrit Y."/>
            <person name="Splivallo R."/>
            <person name="Traeger S."/>
            <person name="Wang M."/>
            <person name="Zifcakova L."/>
            <person name="Wipf D."/>
            <person name="Zambonelli A."/>
            <person name="Paolocci F."/>
            <person name="Nowrousian M."/>
            <person name="Ottonello S."/>
            <person name="Baldrian P."/>
            <person name="Spatafora J.W."/>
            <person name="Henrissat B."/>
            <person name="Nagy L.G."/>
            <person name="Aury J.M."/>
            <person name="Wincker P."/>
            <person name="Grigoriev I.V."/>
            <person name="Bonfante P."/>
            <person name="Martin F.M."/>
        </authorList>
    </citation>
    <scope>NUCLEOTIDE SEQUENCE [LARGE SCALE GENOMIC DNA]</scope>
    <source>
        <strain evidence="5 6">RN42</strain>
    </source>
</reference>
<dbReference type="Proteomes" id="UP000275078">
    <property type="component" value="Unassembled WGS sequence"/>
</dbReference>
<dbReference type="STRING" id="1160509.A0A3N4IBB7"/>
<dbReference type="OrthoDB" id="20582at2759"/>
<dbReference type="AlphaFoldDB" id="A0A3N4IBB7"/>
<evidence type="ECO:0000313" key="6">
    <source>
        <dbReference type="Proteomes" id="UP000275078"/>
    </source>
</evidence>
<evidence type="ECO:0000256" key="3">
    <source>
        <dbReference type="ARBA" id="ARBA00023242"/>
    </source>
</evidence>
<sequence length="214" mass="24634">MTYSQDSITDPSLKECLELSVQTRDYCNKILSQIEANEVVDDSPSSKAERSKDLKRLLAVMAQLKTVHRMNVMNARDSKQDSVSARQEVDRLHLQLQNLYYEQRHLRGEIAACRDFPHKYTELPLISEEDFLEENPELRDADPHTLMIARLRHEKTAREQLEVERKQLLQKKQALVTEIKKRKDDLSRTGKAIEKISADFRALSVTLGSSLGSV</sequence>
<keyword evidence="4" id="KW-0175">Coiled coil</keyword>
<dbReference type="InterPro" id="IPR019163">
    <property type="entry name" value="THO_Thoc5"/>
</dbReference>
<proteinExistence type="inferred from homology"/>
<evidence type="ECO:0000256" key="2">
    <source>
        <dbReference type="ARBA" id="ARBA00008044"/>
    </source>
</evidence>
<feature type="coiled-coil region" evidence="4">
    <location>
        <begin position="151"/>
        <end position="189"/>
    </location>
</feature>
<comment type="subcellular location">
    <subcellularLocation>
        <location evidence="1">Nucleus</location>
    </subcellularLocation>
</comment>
<keyword evidence="6" id="KW-1185">Reference proteome</keyword>
<dbReference type="Pfam" id="PF09766">
    <property type="entry name" value="FmiP_Thoc5"/>
    <property type="match status" value="1"/>
</dbReference>
<evidence type="ECO:0000256" key="4">
    <source>
        <dbReference type="SAM" id="Coils"/>
    </source>
</evidence>
<protein>
    <recommendedName>
        <fullName evidence="7">Fms interacting protein</fullName>
    </recommendedName>
</protein>